<gene>
    <name evidence="2" type="ORF">FSZ31_08775</name>
</gene>
<feature type="transmembrane region" description="Helical" evidence="1">
    <location>
        <begin position="21"/>
        <end position="43"/>
    </location>
</feature>
<proteinExistence type="predicted"/>
<dbReference type="AlphaFoldDB" id="A0A5C6U7Z4"/>
<keyword evidence="1" id="KW-1133">Transmembrane helix</keyword>
<organism evidence="2 3">
    <name type="scientific">Flavisphingopyxis soli</name>
    <dbReference type="NCBI Taxonomy" id="2601267"/>
    <lineage>
        <taxon>Bacteria</taxon>
        <taxon>Pseudomonadati</taxon>
        <taxon>Pseudomonadota</taxon>
        <taxon>Alphaproteobacteria</taxon>
        <taxon>Sphingomonadales</taxon>
        <taxon>Sphingopyxidaceae</taxon>
        <taxon>Flavisphingopyxis</taxon>
    </lineage>
</organism>
<name>A0A5C6U7Z4_9SPHN</name>
<evidence type="ECO:0000256" key="1">
    <source>
        <dbReference type="SAM" id="Phobius"/>
    </source>
</evidence>
<comment type="caution">
    <text evidence="2">The sequence shown here is derived from an EMBL/GenBank/DDBJ whole genome shotgun (WGS) entry which is preliminary data.</text>
</comment>
<sequence>MEQHQPNGTKIMKIDWKGETAAILAAFALTGIAMWGSIIPVQAVPMLPARGHPQIAVVAPGPAGADLIRKGDHA</sequence>
<protein>
    <submittedName>
        <fullName evidence="2">Uncharacterized protein</fullName>
    </submittedName>
</protein>
<reference evidence="2 3" key="1">
    <citation type="submission" date="2019-08" db="EMBL/GenBank/DDBJ databases">
        <title>Sphingorhabdus soil sp. nov., isolated from arctic soil.</title>
        <authorList>
            <person name="Liu Y."/>
        </authorList>
    </citation>
    <scope>NUCLEOTIDE SEQUENCE [LARGE SCALE GENOMIC DNA]</scope>
    <source>
        <strain evidence="2 3">D-2Q-5-6</strain>
    </source>
</reference>
<keyword evidence="3" id="KW-1185">Reference proteome</keyword>
<dbReference type="Proteomes" id="UP000321129">
    <property type="component" value="Unassembled WGS sequence"/>
</dbReference>
<keyword evidence="1" id="KW-0812">Transmembrane</keyword>
<dbReference type="EMBL" id="VOPY01000002">
    <property type="protein sequence ID" value="TXC69022.1"/>
    <property type="molecule type" value="Genomic_DNA"/>
</dbReference>
<evidence type="ECO:0000313" key="3">
    <source>
        <dbReference type="Proteomes" id="UP000321129"/>
    </source>
</evidence>
<dbReference type="RefSeq" id="WP_147122976.1">
    <property type="nucleotide sequence ID" value="NZ_VOPY01000002.1"/>
</dbReference>
<accession>A0A5C6U7Z4</accession>
<keyword evidence="1" id="KW-0472">Membrane</keyword>
<evidence type="ECO:0000313" key="2">
    <source>
        <dbReference type="EMBL" id="TXC69022.1"/>
    </source>
</evidence>